<dbReference type="Proteomes" id="UP000053593">
    <property type="component" value="Unassembled WGS sequence"/>
</dbReference>
<dbReference type="InterPro" id="IPR046522">
    <property type="entry name" value="DUF6699"/>
</dbReference>
<feature type="domain" description="DUF6699" evidence="2">
    <location>
        <begin position="431"/>
        <end position="539"/>
    </location>
</feature>
<dbReference type="Pfam" id="PF20415">
    <property type="entry name" value="DUF6699"/>
    <property type="match status" value="1"/>
</dbReference>
<dbReference type="HOGENOM" id="CLU_417399_0_0_1"/>
<evidence type="ECO:0000313" key="4">
    <source>
        <dbReference type="Proteomes" id="UP000053593"/>
    </source>
</evidence>
<evidence type="ECO:0000259" key="2">
    <source>
        <dbReference type="Pfam" id="PF20415"/>
    </source>
</evidence>
<keyword evidence="4" id="KW-1185">Reference proteome</keyword>
<name>A0A0D0CLE1_9AGAR</name>
<dbReference type="AlphaFoldDB" id="A0A0D0CLE1"/>
<dbReference type="EMBL" id="KN834801">
    <property type="protein sequence ID" value="KIK55958.1"/>
    <property type="molecule type" value="Genomic_DNA"/>
</dbReference>
<protein>
    <recommendedName>
        <fullName evidence="2">DUF6699 domain-containing protein</fullName>
    </recommendedName>
</protein>
<feature type="region of interest" description="Disordered" evidence="1">
    <location>
        <begin position="281"/>
        <end position="312"/>
    </location>
</feature>
<feature type="compositionally biased region" description="Basic residues" evidence="1">
    <location>
        <begin position="287"/>
        <end position="308"/>
    </location>
</feature>
<feature type="region of interest" description="Disordered" evidence="1">
    <location>
        <begin position="179"/>
        <end position="226"/>
    </location>
</feature>
<feature type="region of interest" description="Disordered" evidence="1">
    <location>
        <begin position="547"/>
        <end position="584"/>
    </location>
</feature>
<evidence type="ECO:0000256" key="1">
    <source>
        <dbReference type="SAM" id="MobiDB-lite"/>
    </source>
</evidence>
<reference evidence="3 4" key="1">
    <citation type="submission" date="2014-04" db="EMBL/GenBank/DDBJ databases">
        <title>Evolutionary Origins and Diversification of the Mycorrhizal Mutualists.</title>
        <authorList>
            <consortium name="DOE Joint Genome Institute"/>
            <consortium name="Mycorrhizal Genomics Consortium"/>
            <person name="Kohler A."/>
            <person name="Kuo A."/>
            <person name="Nagy L.G."/>
            <person name="Floudas D."/>
            <person name="Copeland A."/>
            <person name="Barry K.W."/>
            <person name="Cichocki N."/>
            <person name="Veneault-Fourrey C."/>
            <person name="LaButti K."/>
            <person name="Lindquist E.A."/>
            <person name="Lipzen A."/>
            <person name="Lundell T."/>
            <person name="Morin E."/>
            <person name="Murat C."/>
            <person name="Riley R."/>
            <person name="Ohm R."/>
            <person name="Sun H."/>
            <person name="Tunlid A."/>
            <person name="Henrissat B."/>
            <person name="Grigoriev I.V."/>
            <person name="Hibbett D.S."/>
            <person name="Martin F."/>
        </authorList>
    </citation>
    <scope>NUCLEOTIDE SEQUENCE [LARGE SCALE GENOMIC DNA]</scope>
    <source>
        <strain evidence="3 4">FD-317 M1</strain>
    </source>
</reference>
<sequence>MQSNAWGGMNFDDMPPAVELGPVPGGGGFIPPPQGARYEDTLNMSAFPGFGGEEPGRRRIPGTPHPRHAVPVGWDFQPPPPPHSAPGAFHHPNLPHPSAYNGYAPGYGHQTPYQWAGQHTPGWAYGAPPPLAPAQQEGFSSMAWRPPNFAYDERRELEYGGGGAPDSYFANPGMNDQPVAGGGFFASAGRPRSHSRQGRAHSQEYRRGDNPWASNTPGPWVGRERHWGPDREIEEGEIIDPEEQEMIHARMELMDRGHHHQVEGGGGVDWDFIDSLGGLRLEDEPHRHGRDRSRGRQPRRPALKRRGGGRATSVDEAMLAYQGFDRDQRNHRHLLRSRERERLAGLYNSYSPYSANNRLLEGQMLHEKDRITRPRDWRGDYSVKPGLLGRWSSISRHPSDVVEMYDQVKRIPSQLLQHISSSSGQPPSIFIDLRFRPNAQMQGMFPRLGRLPVGIDFAQMAAEPPSPHMRFFHPRLPWYIDVYSASALANGGPAFHYGAGAGGGAVGRGAVGLTVWEVIEGVWRELQRPITSRHFYNQEMSVVMRSSSASSPHRPLTPLSPHHGLPPPSPYGGYPGNPGPSQSITARDMVTSAFRIRCKSVGQLFGDSKRVDTGPHEAEEISKGVKKVDWLGMEGEWIWTGISRRSGGLWEIRTRRV</sequence>
<dbReference type="OrthoDB" id="3265169at2759"/>
<proteinExistence type="predicted"/>
<accession>A0A0D0CLE1</accession>
<evidence type="ECO:0000313" key="3">
    <source>
        <dbReference type="EMBL" id="KIK55958.1"/>
    </source>
</evidence>
<gene>
    <name evidence="3" type="ORF">GYMLUDRAFT_76318</name>
</gene>
<organism evidence="3 4">
    <name type="scientific">Collybiopsis luxurians FD-317 M1</name>
    <dbReference type="NCBI Taxonomy" id="944289"/>
    <lineage>
        <taxon>Eukaryota</taxon>
        <taxon>Fungi</taxon>
        <taxon>Dikarya</taxon>
        <taxon>Basidiomycota</taxon>
        <taxon>Agaricomycotina</taxon>
        <taxon>Agaricomycetes</taxon>
        <taxon>Agaricomycetidae</taxon>
        <taxon>Agaricales</taxon>
        <taxon>Marasmiineae</taxon>
        <taxon>Omphalotaceae</taxon>
        <taxon>Collybiopsis</taxon>
        <taxon>Collybiopsis luxurians</taxon>
    </lineage>
</organism>